<reference evidence="1 2" key="1">
    <citation type="journal article" date="2014" name="Agronomy (Basel)">
        <title>A Draft Genome Sequence for Ensete ventricosum, the Drought-Tolerant Tree Against Hunger.</title>
        <authorList>
            <person name="Harrison J."/>
            <person name="Moore K.A."/>
            <person name="Paszkiewicz K."/>
            <person name="Jones T."/>
            <person name="Grant M."/>
            <person name="Ambacheew D."/>
            <person name="Muzemil S."/>
            <person name="Studholme D.J."/>
        </authorList>
    </citation>
    <scope>NUCLEOTIDE SEQUENCE [LARGE SCALE GENOMIC DNA]</scope>
</reference>
<evidence type="ECO:0000313" key="1">
    <source>
        <dbReference type="EMBL" id="RRT64336.1"/>
    </source>
</evidence>
<comment type="caution">
    <text evidence="1">The sequence shown here is derived from an EMBL/GenBank/DDBJ whole genome shotgun (WGS) entry which is preliminary data.</text>
</comment>
<dbReference type="AlphaFoldDB" id="A0A426ZK27"/>
<organism evidence="1 2">
    <name type="scientific">Ensete ventricosum</name>
    <name type="common">Abyssinian banana</name>
    <name type="synonym">Musa ensete</name>
    <dbReference type="NCBI Taxonomy" id="4639"/>
    <lineage>
        <taxon>Eukaryota</taxon>
        <taxon>Viridiplantae</taxon>
        <taxon>Streptophyta</taxon>
        <taxon>Embryophyta</taxon>
        <taxon>Tracheophyta</taxon>
        <taxon>Spermatophyta</taxon>
        <taxon>Magnoliopsida</taxon>
        <taxon>Liliopsida</taxon>
        <taxon>Zingiberales</taxon>
        <taxon>Musaceae</taxon>
        <taxon>Ensete</taxon>
    </lineage>
</organism>
<proteinExistence type="predicted"/>
<protein>
    <submittedName>
        <fullName evidence="1">Uncharacterized protein</fullName>
    </submittedName>
</protein>
<sequence>MVILMPVDVLTSWATRGIVKRRGPIPNALLCTSVGSGMAVHAMVSNDEVLYLAPCHACWALSRGAMPYDSRRLRYNQYFSIGLVQATSKMPRQC</sequence>
<accession>A0A426ZK27</accession>
<evidence type="ECO:0000313" key="2">
    <source>
        <dbReference type="Proteomes" id="UP000287651"/>
    </source>
</evidence>
<dbReference type="EMBL" id="AMZH03006235">
    <property type="protein sequence ID" value="RRT64336.1"/>
    <property type="molecule type" value="Genomic_DNA"/>
</dbReference>
<name>A0A426ZK27_ENSVE</name>
<dbReference type="Proteomes" id="UP000287651">
    <property type="component" value="Unassembled WGS sequence"/>
</dbReference>
<gene>
    <name evidence="1" type="ORF">B296_00004993</name>
</gene>